<evidence type="ECO:0000256" key="6">
    <source>
        <dbReference type="ARBA" id="ARBA00023251"/>
    </source>
</evidence>
<evidence type="ECO:0000259" key="7">
    <source>
        <dbReference type="Pfam" id="PF00005"/>
    </source>
</evidence>
<keyword evidence="5 8" id="KW-0067">ATP-binding</keyword>
<dbReference type="Pfam" id="PF00005">
    <property type="entry name" value="ABC_tran"/>
    <property type="match status" value="1"/>
</dbReference>
<proteinExistence type="inferred from homology"/>
<comment type="similarity">
    <text evidence="2">Belongs to the ABC transporter superfamily.</text>
</comment>
<evidence type="ECO:0000313" key="9">
    <source>
        <dbReference type="Proteomes" id="UP001247542"/>
    </source>
</evidence>
<accession>A0ABU3I9C4</accession>
<sequence length="198" mass="21470">MVVLPYIYAVANPPQDLVEAMDIATLVDKRFDTLSGGQKRRVNLCLAFIGQPKLVLLDEPTSGLDPESRRALVHVLRRRRNEGLAVLMTLHDVEHAAELADRVIVMAHGRVAATGTVDELIGRLNAAACAVLPAGVDTVAWQQVGELRRGPDDTWLVFGDRNTLQRAISTLPGGDAALLRPVGLGDVVTRLAQQEETK</sequence>
<keyword evidence="3" id="KW-0813">Transport</keyword>
<comment type="subcellular location">
    <subcellularLocation>
        <location evidence="1">Cell membrane</location>
        <topology evidence="1">Peripheral membrane protein</topology>
    </subcellularLocation>
</comment>
<dbReference type="InterPro" id="IPR027417">
    <property type="entry name" value="P-loop_NTPase"/>
</dbReference>
<comment type="caution">
    <text evidence="8">The sequence shown here is derived from an EMBL/GenBank/DDBJ whole genome shotgun (WGS) entry which is preliminary data.</text>
</comment>
<dbReference type="Proteomes" id="UP001247542">
    <property type="component" value="Unassembled WGS sequence"/>
</dbReference>
<reference evidence="8 9" key="1">
    <citation type="submission" date="2023-06" db="EMBL/GenBank/DDBJ databases">
        <title>Draft genome sequence of Gleimia hominis type strain CCUG 57540T.</title>
        <authorList>
            <person name="Salva-Serra F."/>
            <person name="Cardew S."/>
            <person name="Jensie Markopoulos S."/>
            <person name="Ohlen M."/>
            <person name="Inganas E."/>
            <person name="Svensson-Stadler L."/>
            <person name="Moore E.R.B."/>
        </authorList>
    </citation>
    <scope>NUCLEOTIDE SEQUENCE [LARGE SCALE GENOMIC DNA]</scope>
    <source>
        <strain evidence="8 9">CCUG 57540</strain>
    </source>
</reference>
<evidence type="ECO:0000256" key="4">
    <source>
        <dbReference type="ARBA" id="ARBA00022741"/>
    </source>
</evidence>
<dbReference type="RefSeq" id="WP_313272240.1">
    <property type="nucleotide sequence ID" value="NZ_JASXSX010000001.1"/>
</dbReference>
<name>A0ABU3I9C4_9ACTO</name>
<evidence type="ECO:0000313" key="8">
    <source>
        <dbReference type="EMBL" id="MDT3766975.1"/>
    </source>
</evidence>
<dbReference type="SUPFAM" id="SSF52540">
    <property type="entry name" value="P-loop containing nucleoside triphosphate hydrolases"/>
    <property type="match status" value="1"/>
</dbReference>
<keyword evidence="9" id="KW-1185">Reference proteome</keyword>
<evidence type="ECO:0000256" key="1">
    <source>
        <dbReference type="ARBA" id="ARBA00004202"/>
    </source>
</evidence>
<evidence type="ECO:0000256" key="3">
    <source>
        <dbReference type="ARBA" id="ARBA00022448"/>
    </source>
</evidence>
<dbReference type="InterPro" id="IPR003439">
    <property type="entry name" value="ABC_transporter-like_ATP-bd"/>
</dbReference>
<evidence type="ECO:0000256" key="2">
    <source>
        <dbReference type="ARBA" id="ARBA00005417"/>
    </source>
</evidence>
<organism evidence="8 9">
    <name type="scientific">Gleimia hominis</name>
    <dbReference type="NCBI Taxonomy" id="595468"/>
    <lineage>
        <taxon>Bacteria</taxon>
        <taxon>Bacillati</taxon>
        <taxon>Actinomycetota</taxon>
        <taxon>Actinomycetes</taxon>
        <taxon>Actinomycetales</taxon>
        <taxon>Actinomycetaceae</taxon>
        <taxon>Gleimia</taxon>
    </lineage>
</organism>
<dbReference type="Gene3D" id="3.40.50.300">
    <property type="entry name" value="P-loop containing nucleotide triphosphate hydrolases"/>
    <property type="match status" value="1"/>
</dbReference>
<evidence type="ECO:0000256" key="5">
    <source>
        <dbReference type="ARBA" id="ARBA00022840"/>
    </source>
</evidence>
<dbReference type="PANTHER" id="PTHR42711">
    <property type="entry name" value="ABC TRANSPORTER ATP-BINDING PROTEIN"/>
    <property type="match status" value="1"/>
</dbReference>
<dbReference type="GO" id="GO:0005524">
    <property type="term" value="F:ATP binding"/>
    <property type="evidence" value="ECO:0007669"/>
    <property type="project" value="UniProtKB-KW"/>
</dbReference>
<dbReference type="InterPro" id="IPR050763">
    <property type="entry name" value="ABC_transporter_ATP-binding"/>
</dbReference>
<dbReference type="PANTHER" id="PTHR42711:SF5">
    <property type="entry name" value="ABC TRANSPORTER ATP-BINDING PROTEIN NATA"/>
    <property type="match status" value="1"/>
</dbReference>
<protein>
    <submittedName>
        <fullName evidence="8">ATP-binding cassette domain-containing protein</fullName>
    </submittedName>
</protein>
<dbReference type="EMBL" id="JASXSX010000001">
    <property type="protein sequence ID" value="MDT3766975.1"/>
    <property type="molecule type" value="Genomic_DNA"/>
</dbReference>
<feature type="domain" description="ABC transporter" evidence="7">
    <location>
        <begin position="21"/>
        <end position="62"/>
    </location>
</feature>
<keyword evidence="4" id="KW-0547">Nucleotide-binding</keyword>
<keyword evidence="6" id="KW-0046">Antibiotic resistance</keyword>
<gene>
    <name evidence="8" type="ORF">QS713_02705</name>
</gene>